<proteinExistence type="predicted"/>
<evidence type="ECO:0000313" key="3">
    <source>
        <dbReference type="Proteomes" id="UP001060919"/>
    </source>
</evidence>
<organism evidence="2 3">
    <name type="scientific">Aureispira anguillae</name>
    <dbReference type="NCBI Taxonomy" id="2864201"/>
    <lineage>
        <taxon>Bacteria</taxon>
        <taxon>Pseudomonadati</taxon>
        <taxon>Bacteroidota</taxon>
        <taxon>Saprospiria</taxon>
        <taxon>Saprospirales</taxon>
        <taxon>Saprospiraceae</taxon>
        <taxon>Aureispira</taxon>
    </lineage>
</organism>
<evidence type="ECO:0000259" key="1">
    <source>
        <dbReference type="Pfam" id="PF04993"/>
    </source>
</evidence>
<feature type="domain" description="TfoX N-terminal" evidence="1">
    <location>
        <begin position="24"/>
        <end position="103"/>
    </location>
</feature>
<evidence type="ECO:0000313" key="2">
    <source>
        <dbReference type="EMBL" id="BDS09507.1"/>
    </source>
</evidence>
<dbReference type="Pfam" id="PF04993">
    <property type="entry name" value="TfoX_N"/>
    <property type="match status" value="1"/>
</dbReference>
<reference evidence="2" key="1">
    <citation type="submission" date="2022-09" db="EMBL/GenBank/DDBJ databases">
        <title>Aureispira anguillicida sp. nov., isolated from Leptocephalus of Japanese eel Anguilla japonica.</title>
        <authorList>
            <person name="Yuasa K."/>
            <person name="Mekata T."/>
            <person name="Ikunari K."/>
        </authorList>
    </citation>
    <scope>NUCLEOTIDE SEQUENCE</scope>
    <source>
        <strain evidence="2">EL160426</strain>
    </source>
</reference>
<protein>
    <submittedName>
        <fullName evidence="2">TfoX/Sxy family protein</fullName>
    </submittedName>
</protein>
<gene>
    <name evidence="2" type="ORF">AsAng_0002080</name>
</gene>
<sequence>MAYNEQLAERIEQILKEKNIVYYTKKMFGGLCIMVDDKMCLGIIKEELMARIGPDAYPEALQKEYCKEMNFTGRSMKGYVYIEPDGLDMDEELDYWIQKCLDFNPFAKASKKSTKK</sequence>
<dbReference type="Proteomes" id="UP001060919">
    <property type="component" value="Chromosome"/>
</dbReference>
<dbReference type="Gene3D" id="3.30.1460.30">
    <property type="entry name" value="YgaC/TfoX-N like chaperone"/>
    <property type="match status" value="1"/>
</dbReference>
<keyword evidence="3" id="KW-1185">Reference proteome</keyword>
<dbReference type="RefSeq" id="WP_264790892.1">
    <property type="nucleotide sequence ID" value="NZ_AP026867.1"/>
</dbReference>
<dbReference type="KEGG" id="aup:AsAng_0002080"/>
<dbReference type="EMBL" id="AP026867">
    <property type="protein sequence ID" value="BDS09507.1"/>
    <property type="molecule type" value="Genomic_DNA"/>
</dbReference>
<dbReference type="AlphaFoldDB" id="A0A915VK43"/>
<name>A0A915VK43_9BACT</name>
<dbReference type="InterPro" id="IPR007076">
    <property type="entry name" value="TfoX_N"/>
</dbReference>
<accession>A0A915VK43</accession>
<dbReference type="SUPFAM" id="SSF159894">
    <property type="entry name" value="YgaC/TfoX-N like"/>
    <property type="match status" value="1"/>
</dbReference>